<reference evidence="1 2" key="1">
    <citation type="journal article" date="2012" name="PLoS Pathog.">
        <title>The genome of the obligate intracellular parasite Trachipleistophora hominis: new insights into microsporidian genome dynamics and reductive evolution.</title>
        <authorList>
            <person name="Heinz E."/>
            <person name="Williams T.A."/>
            <person name="Nakjang S."/>
            <person name="Noel C.J."/>
            <person name="Swan D.C."/>
            <person name="Goldberg A.V."/>
            <person name="Harris S.R."/>
            <person name="Weinmaier T."/>
            <person name="Markert S."/>
            <person name="Becher D."/>
            <person name="Bernhardt J."/>
            <person name="Dagan T."/>
            <person name="Hacker C."/>
            <person name="Lucocq J.M."/>
            <person name="Schweder T."/>
            <person name="Rattei T."/>
            <person name="Hall N."/>
            <person name="Hirt R.P."/>
            <person name="Embley T.M."/>
        </authorList>
    </citation>
    <scope>NUCLEOTIDE SEQUENCE [LARGE SCALE GENOMIC DNA]</scope>
</reference>
<evidence type="ECO:0000313" key="1">
    <source>
        <dbReference type="EMBL" id="ELQ76824.1"/>
    </source>
</evidence>
<evidence type="ECO:0000313" key="2">
    <source>
        <dbReference type="Proteomes" id="UP000011185"/>
    </source>
</evidence>
<dbReference type="AlphaFoldDB" id="L7JZG6"/>
<accession>L7JZG6</accession>
<keyword evidence="2" id="KW-1185">Reference proteome</keyword>
<sequence length="48" mass="6048">MKSIDGVKDTDRERLNKIYEYLERDREEDDRMVKFLREFEDRLDKYMG</sequence>
<dbReference type="VEuPathDB" id="MicrosporidiaDB:THOM_0178"/>
<dbReference type="EMBL" id="JH993812">
    <property type="protein sequence ID" value="ELQ76824.1"/>
    <property type="molecule type" value="Genomic_DNA"/>
</dbReference>
<dbReference type="HOGENOM" id="CLU_3160276_0_0_1"/>
<dbReference type="Proteomes" id="UP000011185">
    <property type="component" value="Unassembled WGS sequence"/>
</dbReference>
<protein>
    <submittedName>
        <fullName evidence="1">Uncharacterized protein</fullName>
    </submittedName>
</protein>
<proteinExistence type="predicted"/>
<dbReference type="InParanoid" id="L7JZG6"/>
<name>L7JZG6_TRAHO</name>
<gene>
    <name evidence="1" type="ORF">THOM_0178</name>
</gene>
<organism evidence="1 2">
    <name type="scientific">Trachipleistophora hominis</name>
    <name type="common">Microsporidian parasite</name>
    <dbReference type="NCBI Taxonomy" id="72359"/>
    <lineage>
        <taxon>Eukaryota</taxon>
        <taxon>Fungi</taxon>
        <taxon>Fungi incertae sedis</taxon>
        <taxon>Microsporidia</taxon>
        <taxon>Pleistophoridae</taxon>
        <taxon>Trachipleistophora</taxon>
    </lineage>
</organism>